<comment type="caution">
    <text evidence="1">The sequence shown here is derived from an EMBL/GenBank/DDBJ whole genome shotgun (WGS) entry which is preliminary data.</text>
</comment>
<organism evidence="1 2">
    <name type="scientific">Pseudorhizobium pelagicum</name>
    <dbReference type="NCBI Taxonomy" id="1509405"/>
    <lineage>
        <taxon>Bacteria</taxon>
        <taxon>Pseudomonadati</taxon>
        <taxon>Pseudomonadota</taxon>
        <taxon>Alphaproteobacteria</taxon>
        <taxon>Hyphomicrobiales</taxon>
        <taxon>Rhizobiaceae</taxon>
        <taxon>Rhizobium/Agrobacterium group</taxon>
        <taxon>Pseudorhizobium</taxon>
    </lineage>
</organism>
<gene>
    <name evidence="1" type="ORF">GV68_23560</name>
</gene>
<sequence length="133" mass="14382">MSCRLRHGPGHLLENFCAVRNHRHIAKAAISDSFKRVEGAIADCLLSGATGDEIAATWFASSSAAASGNDELEVSRCIWDGAANMSGIMLMTSSARLRSALRTGRIELLGKPDLDKRLIRDISFASRNLDPLQ</sequence>
<proteinExistence type="predicted"/>
<dbReference type="AlphaFoldDB" id="A0A922T4W8"/>
<keyword evidence="2" id="KW-1185">Reference proteome</keyword>
<reference evidence="1 2" key="1">
    <citation type="submission" date="2014-06" db="EMBL/GenBank/DDBJ databases">
        <title>Rhizobium pelagicum/R2-400B4.</title>
        <authorList>
            <person name="Kimes N.E."/>
            <person name="Lopez-Perez M."/>
        </authorList>
    </citation>
    <scope>NUCLEOTIDE SEQUENCE [LARGE SCALE GENOMIC DNA]</scope>
    <source>
        <strain evidence="1 2">R2-400B4</strain>
    </source>
</reference>
<dbReference type="EMBL" id="JOKJ01000063">
    <property type="protein sequence ID" value="KEQ02261.1"/>
    <property type="molecule type" value="Genomic_DNA"/>
</dbReference>
<evidence type="ECO:0000313" key="1">
    <source>
        <dbReference type="EMBL" id="KEQ02261.1"/>
    </source>
</evidence>
<dbReference type="Proteomes" id="UP000052167">
    <property type="component" value="Unassembled WGS sequence"/>
</dbReference>
<protein>
    <submittedName>
        <fullName evidence="1">Uncharacterized protein</fullName>
    </submittedName>
</protein>
<name>A0A922T4W8_9HYPH</name>
<evidence type="ECO:0000313" key="2">
    <source>
        <dbReference type="Proteomes" id="UP000052167"/>
    </source>
</evidence>
<accession>A0A922T4W8</accession>